<name>A0AAV7FWM0_DENCH</name>
<dbReference type="Proteomes" id="UP000775213">
    <property type="component" value="Unassembled WGS sequence"/>
</dbReference>
<evidence type="ECO:0000313" key="1">
    <source>
        <dbReference type="EMBL" id="KAH0448221.1"/>
    </source>
</evidence>
<gene>
    <name evidence="1" type="ORF">IEQ34_022021</name>
</gene>
<reference evidence="1 2" key="1">
    <citation type="journal article" date="2021" name="Hortic Res">
        <title>Chromosome-scale assembly of the Dendrobium chrysotoxum genome enhances the understanding of orchid evolution.</title>
        <authorList>
            <person name="Zhang Y."/>
            <person name="Zhang G.Q."/>
            <person name="Zhang D."/>
            <person name="Liu X.D."/>
            <person name="Xu X.Y."/>
            <person name="Sun W.H."/>
            <person name="Yu X."/>
            <person name="Zhu X."/>
            <person name="Wang Z.W."/>
            <person name="Zhao X."/>
            <person name="Zhong W.Y."/>
            <person name="Chen H."/>
            <person name="Yin W.L."/>
            <person name="Huang T."/>
            <person name="Niu S.C."/>
            <person name="Liu Z.J."/>
        </authorList>
    </citation>
    <scope>NUCLEOTIDE SEQUENCE [LARGE SCALE GENOMIC DNA]</scope>
    <source>
        <strain evidence="1">Lindl</strain>
    </source>
</reference>
<sequence length="83" mass="8769">MISLFHINHRSIFSGIAHQPIWSNVEFTTVVPPSITKLCPLTKPDSSEAKNSTAAATSAGFSTAPLRFAPAHDISSSFAASTP</sequence>
<dbReference type="AlphaFoldDB" id="A0AAV7FWM0"/>
<keyword evidence="2" id="KW-1185">Reference proteome</keyword>
<proteinExistence type="predicted"/>
<dbReference type="EMBL" id="JAGFBR010000019">
    <property type="protein sequence ID" value="KAH0448221.1"/>
    <property type="molecule type" value="Genomic_DNA"/>
</dbReference>
<comment type="caution">
    <text evidence="1">The sequence shown here is derived from an EMBL/GenBank/DDBJ whole genome shotgun (WGS) entry which is preliminary data.</text>
</comment>
<organism evidence="1 2">
    <name type="scientific">Dendrobium chrysotoxum</name>
    <name type="common">Orchid</name>
    <dbReference type="NCBI Taxonomy" id="161865"/>
    <lineage>
        <taxon>Eukaryota</taxon>
        <taxon>Viridiplantae</taxon>
        <taxon>Streptophyta</taxon>
        <taxon>Embryophyta</taxon>
        <taxon>Tracheophyta</taxon>
        <taxon>Spermatophyta</taxon>
        <taxon>Magnoliopsida</taxon>
        <taxon>Liliopsida</taxon>
        <taxon>Asparagales</taxon>
        <taxon>Orchidaceae</taxon>
        <taxon>Epidendroideae</taxon>
        <taxon>Malaxideae</taxon>
        <taxon>Dendrobiinae</taxon>
        <taxon>Dendrobium</taxon>
    </lineage>
</organism>
<evidence type="ECO:0000313" key="2">
    <source>
        <dbReference type="Proteomes" id="UP000775213"/>
    </source>
</evidence>
<protein>
    <submittedName>
        <fullName evidence="1">Uncharacterized protein</fullName>
    </submittedName>
</protein>
<accession>A0AAV7FWM0</accession>